<evidence type="ECO:0000313" key="3">
    <source>
        <dbReference type="EMBL" id="PHN05773.1"/>
    </source>
</evidence>
<dbReference type="InterPro" id="IPR000601">
    <property type="entry name" value="PKD_dom"/>
</dbReference>
<dbReference type="InterPro" id="IPR025667">
    <property type="entry name" value="SprB_repeat"/>
</dbReference>
<evidence type="ECO:0000313" key="4">
    <source>
        <dbReference type="Proteomes" id="UP000223913"/>
    </source>
</evidence>
<dbReference type="CDD" id="cd00146">
    <property type="entry name" value="PKD"/>
    <property type="match status" value="1"/>
</dbReference>
<evidence type="ECO:0000259" key="1">
    <source>
        <dbReference type="PROSITE" id="PS50093"/>
    </source>
</evidence>
<comment type="caution">
    <text evidence="3">The sequence shown here is derived from an EMBL/GenBank/DDBJ whole genome shotgun (WGS) entry which is preliminary data.</text>
</comment>
<dbReference type="NCBIfam" id="TIGR04183">
    <property type="entry name" value="Por_Secre_tail"/>
    <property type="match status" value="1"/>
</dbReference>
<dbReference type="PROSITE" id="PS50835">
    <property type="entry name" value="IG_LIKE"/>
    <property type="match status" value="1"/>
</dbReference>
<dbReference type="PROSITE" id="PS50093">
    <property type="entry name" value="PKD"/>
    <property type="match status" value="1"/>
</dbReference>
<sequence length="909" mass="95254">MANFVQPILPGKSRLSGLKNLLFTCLFLLPVFLQAQITIEFEITNPKCYDYTDGSVLTTISGGAAPYTVAWSNGSTVKDLYGVGAGEYVISVTDSNGAEAVDTATVTEPGPVEASAAITSDFCSLPAEITATPGGGVEPYMYEWTDGSTEQTFTAMEPGQYCVTISDANWCAAVACVIVPEPLELELVVLPPACPLGCDGSVTAIVTGGKSPYTYQWSNGATTSINPNLLPGVFTVTVTDANGCTIEGTATVEDGTSSLDVTITASNPDCKGTGSLTASAIGGQEPYLYVWNTGQTGPTLNNLDGGTYTVTVTDANGCKVVETKELIGDSDLDVAAELIDYECGDTIGAITVVALAGVPPYTFTWNNGQTEATATGLTPGEVYTVTVTDETGCTVSRTFPVVDPDGLEFDVIVTNPDCSGFNSGKATVMIPGDADEYNITWSNGSMQDTVGLLGPGDYSVTVYDNQGCGGIADFTIVAPEPLEVSAEVTDALCGEAIGTATAMVTGGTPPYMIKWSDNQMGAMATGLLAGTYTVLVTDANDCEVMALVTIDESEGITCEVTEVSAVSESGAMDGEASVSVDGGSEPYTYEWSDGQTTATATGLAAGSYSVTVTDANGCSTTCSIELEADLICVNFTDGGEIAYDGGPLCGPGVDPEEIVSVSLPTGGSGEIEYLWMKSTKDGPFRVDTYEPIPDSNSPSYDPGPLQQTTYFARCARRGGCPSFVESNIVKIEVGDDAVAKITPPDYVCSGQSVVFMAEDNGPGATYSWDFGLTSNPRTSTEINPVVTYTNFGNRTVTLEVTANGCTSTTSVRVSILNGGPNCSTANAMAIYPNPFQQSFFIEQIEGNKDQPVKISLETFYGQQLQTYDWKDQTIKHEIIARDLPAGVYMARIKVGDGNEKTYMVVKQKN</sequence>
<dbReference type="OrthoDB" id="9805017at2"/>
<dbReference type="AlphaFoldDB" id="A0A2D0NDC1"/>
<evidence type="ECO:0008006" key="5">
    <source>
        <dbReference type="Google" id="ProtNLM"/>
    </source>
</evidence>
<evidence type="ECO:0000259" key="2">
    <source>
        <dbReference type="PROSITE" id="PS50835"/>
    </source>
</evidence>
<feature type="domain" description="Ig-like" evidence="2">
    <location>
        <begin position="479"/>
        <end position="579"/>
    </location>
</feature>
<dbReference type="Pfam" id="PF18911">
    <property type="entry name" value="PKD_4"/>
    <property type="match status" value="1"/>
</dbReference>
<name>A0A2D0NDC1_FLAN2</name>
<reference evidence="3 4" key="1">
    <citation type="submission" date="2017-10" db="EMBL/GenBank/DDBJ databases">
        <title>The draft genome sequence of Lewinella nigricans NBRC 102662.</title>
        <authorList>
            <person name="Wang K."/>
        </authorList>
    </citation>
    <scope>NUCLEOTIDE SEQUENCE [LARGE SCALE GENOMIC DNA]</scope>
    <source>
        <strain evidence="3 4">NBRC 102662</strain>
    </source>
</reference>
<dbReference type="EMBL" id="PDUD01000020">
    <property type="protein sequence ID" value="PHN05773.1"/>
    <property type="molecule type" value="Genomic_DNA"/>
</dbReference>
<dbReference type="Pfam" id="PF13573">
    <property type="entry name" value="SprB"/>
    <property type="match status" value="6"/>
</dbReference>
<dbReference type="SMART" id="SM00089">
    <property type="entry name" value="PKD"/>
    <property type="match status" value="3"/>
</dbReference>
<dbReference type="Gene3D" id="2.60.40.10">
    <property type="entry name" value="Immunoglobulins"/>
    <property type="match status" value="1"/>
</dbReference>
<dbReference type="InterPro" id="IPR007110">
    <property type="entry name" value="Ig-like_dom"/>
</dbReference>
<dbReference type="SUPFAM" id="SSF49299">
    <property type="entry name" value="PKD domain"/>
    <property type="match status" value="1"/>
</dbReference>
<dbReference type="Gene3D" id="2.60.40.740">
    <property type="match status" value="7"/>
</dbReference>
<keyword evidence="4" id="KW-1185">Reference proteome</keyword>
<dbReference type="InterPro" id="IPR013783">
    <property type="entry name" value="Ig-like_fold"/>
</dbReference>
<feature type="domain" description="PKD" evidence="1">
    <location>
        <begin position="736"/>
        <end position="815"/>
    </location>
</feature>
<proteinExistence type="predicted"/>
<dbReference type="Proteomes" id="UP000223913">
    <property type="component" value="Unassembled WGS sequence"/>
</dbReference>
<gene>
    <name evidence="3" type="ORF">CRP01_14970</name>
</gene>
<organism evidence="3 4">
    <name type="scientific">Flavilitoribacter nigricans (strain ATCC 23147 / DSM 23189 / NBRC 102662 / NCIMB 1420 / SS-2)</name>
    <name type="common">Lewinella nigricans</name>
    <dbReference type="NCBI Taxonomy" id="1122177"/>
    <lineage>
        <taxon>Bacteria</taxon>
        <taxon>Pseudomonadati</taxon>
        <taxon>Bacteroidota</taxon>
        <taxon>Saprospiria</taxon>
        <taxon>Saprospirales</taxon>
        <taxon>Lewinellaceae</taxon>
        <taxon>Flavilitoribacter</taxon>
    </lineage>
</organism>
<protein>
    <recommendedName>
        <fullName evidence="5">T9SS type A sorting domain-containing protein</fullName>
    </recommendedName>
</protein>
<dbReference type="InterPro" id="IPR035986">
    <property type="entry name" value="PKD_dom_sf"/>
</dbReference>
<accession>A0A2D0NDC1</accession>
<dbReference type="InterPro" id="IPR026444">
    <property type="entry name" value="Secre_tail"/>
</dbReference>
<dbReference type="InterPro" id="IPR022409">
    <property type="entry name" value="PKD/Chitinase_dom"/>
</dbReference>